<reference evidence="17" key="1">
    <citation type="journal article" date="2024" name="Microbiol. Spectr.">
        <title>Full-genome sequencing of dozens of new DNA viruses found in Spanish bat feces.</title>
        <authorList>
            <person name="Buigues J."/>
            <person name="Vinals A."/>
            <person name="Martinez-Recio R."/>
            <person name="Monros J.S."/>
            <person name="Sanjuan R."/>
            <person name="Cuevas J.M."/>
        </authorList>
    </citation>
    <scope>NUCLEOTIDE SEQUENCE</scope>
    <source>
        <strain evidence="17">MAVG45</strain>
    </source>
</reference>
<reference evidence="17" key="2">
    <citation type="submission" date="2024-02" db="EMBL/GenBank/DDBJ databases">
        <authorList>
            <person name="Buigues J."/>
            <person name="Vinals A."/>
            <person name="Martinez-Recio R."/>
            <person name="S Monros J."/>
            <person name="Sanjuan R."/>
            <person name="Cuevas J.M."/>
        </authorList>
    </citation>
    <scope>NUCLEOTIDE SEQUENCE</scope>
    <source>
        <strain evidence="17">MAVG45</strain>
    </source>
</reference>
<dbReference type="GO" id="GO:0003677">
    <property type="term" value="F:DNA binding"/>
    <property type="evidence" value="ECO:0007669"/>
    <property type="project" value="UniProtKB-UniRule"/>
</dbReference>
<keyword evidence="1 15" id="KW-1163">Viral penetration into host nucleus</keyword>
<name>A0AAU6S5C7_9PAPI</name>
<keyword evidence="3 15" id="KW-0167">Capsid protein</keyword>
<keyword evidence="9 15" id="KW-1177">Microtubular inwards viral transport</keyword>
<comment type="subcellular location">
    <subcellularLocation>
        <location evidence="15">Virion</location>
    </subcellularLocation>
    <subcellularLocation>
        <location evidence="15">Host nucleus</location>
    </subcellularLocation>
</comment>
<evidence type="ECO:0000256" key="9">
    <source>
        <dbReference type="ARBA" id="ARBA00022952"/>
    </source>
</evidence>
<keyword evidence="14 15" id="KW-1160">Virus entry into host cell</keyword>
<evidence type="ECO:0000256" key="6">
    <source>
        <dbReference type="ARBA" id="ARBA00022812"/>
    </source>
</evidence>
<proteinExistence type="inferred from homology"/>
<keyword evidence="11 15" id="KW-1176">Cytoplasmic inwards viral transport</keyword>
<keyword evidence="6" id="KW-1040">Host Golgi apparatus</keyword>
<keyword evidence="7 15" id="KW-0946">Virion</keyword>
<comment type="caution">
    <text evidence="15">Lacks conserved residue(s) required for the propagation of feature annotation.</text>
</comment>
<evidence type="ECO:0000256" key="3">
    <source>
        <dbReference type="ARBA" id="ARBA00022561"/>
    </source>
</evidence>
<evidence type="ECO:0000256" key="2">
    <source>
        <dbReference type="ARBA" id="ARBA00022553"/>
    </source>
</evidence>
<evidence type="ECO:0000256" key="5">
    <source>
        <dbReference type="ARBA" id="ARBA00022581"/>
    </source>
</evidence>
<organism evidence="17">
    <name type="scientific">Pipistrellus kuhlii papillomavirus</name>
    <dbReference type="NCBI Taxonomy" id="3140005"/>
    <lineage>
        <taxon>Viruses</taxon>
        <taxon>Monodnaviria</taxon>
        <taxon>Shotokuvirae</taxon>
        <taxon>Cossaviricota</taxon>
        <taxon>Papovaviricetes</taxon>
        <taxon>Zurhausenvirales</taxon>
        <taxon>Papillomaviridae</taxon>
    </lineage>
</organism>
<comment type="PTM">
    <text evidence="15">Highly phosphorylated.</text>
</comment>
<dbReference type="GO" id="GO:0042025">
    <property type="term" value="C:host cell nucleus"/>
    <property type="evidence" value="ECO:0007669"/>
    <property type="project" value="UniProtKB-SubCell"/>
</dbReference>
<keyword evidence="10" id="KW-1039">Host endosome</keyword>
<keyword evidence="5 15" id="KW-0945">Host-virus interaction</keyword>
<comment type="subunit">
    <text evidence="15">Interacts with major capsid protein L1. Interacts with E2; this interaction inhibits E2 transcriptional activity but not the DNA replication function E2. Interacts with host HSPA8; this interaction is required for L2 nuclear translocation. Interacts with host importins KPNB2 and KPNB3. Forms a complex with importin alpha2-beta1 heterodimers via interaction with the importin alpha2 adapter. Interacts with host DYNLT1; this interaction is essential for virus intracellular transport during entry. Interacts (via C-terminus) with host retromer subunits VPS35 AND VPS29.</text>
</comment>
<evidence type="ECO:0000256" key="7">
    <source>
        <dbReference type="ARBA" id="ARBA00022844"/>
    </source>
</evidence>
<evidence type="ECO:0000256" key="13">
    <source>
        <dbReference type="ARBA" id="ARBA00023157"/>
    </source>
</evidence>
<dbReference type="HAMAP" id="MF_04003">
    <property type="entry name" value="PPV_L2"/>
    <property type="match status" value="1"/>
</dbReference>
<evidence type="ECO:0000256" key="10">
    <source>
        <dbReference type="ARBA" id="ARBA00023046"/>
    </source>
</evidence>
<feature type="region of interest" description="Disordered" evidence="16">
    <location>
        <begin position="251"/>
        <end position="275"/>
    </location>
</feature>
<evidence type="ECO:0000256" key="15">
    <source>
        <dbReference type="HAMAP-Rule" id="MF_04003"/>
    </source>
</evidence>
<dbReference type="GO" id="GO:0019028">
    <property type="term" value="C:viral capsid"/>
    <property type="evidence" value="ECO:0007669"/>
    <property type="project" value="UniProtKB-UniRule"/>
</dbReference>
<dbReference type="EMBL" id="PP410097">
    <property type="protein sequence ID" value="WZK92925.1"/>
    <property type="molecule type" value="Genomic_DNA"/>
</dbReference>
<evidence type="ECO:0000256" key="16">
    <source>
        <dbReference type="SAM" id="MobiDB-lite"/>
    </source>
</evidence>
<dbReference type="GO" id="GO:0075732">
    <property type="term" value="P:viral penetration into host nucleus"/>
    <property type="evidence" value="ECO:0007669"/>
    <property type="project" value="UniProtKB-KW"/>
</dbReference>
<evidence type="ECO:0000256" key="11">
    <source>
        <dbReference type="ARBA" id="ARBA00023120"/>
    </source>
</evidence>
<dbReference type="Pfam" id="PF00513">
    <property type="entry name" value="Late_protein_L2"/>
    <property type="match status" value="1"/>
</dbReference>
<keyword evidence="13 15" id="KW-1015">Disulfide bond</keyword>
<gene>
    <name evidence="15" type="primary">L2</name>
</gene>
<keyword evidence="12 15" id="KW-0238">DNA-binding</keyword>
<comment type="function">
    <text evidence="15">Minor protein of the capsid that localizes along the inner surface of the virion, within the central cavities beneath the L1 pentamers. Plays a role in capsid stabilization through interaction with the major capsid protein L1. Once the virion enters the host cell, L2 escorts the genomic DNA into the nucleus by promoting escape from the endosomal compartments and traffic through the host Golgi network. Mechanistically, the C-terminus of L2 possesses a cell-penetrating peptide that protudes from the host endosome, interacts with host cytoplasmic retromer cargo and thereby mediates the capsid delivery to the host trans-Golgi network. Plays a role through its interaction with host dynein in the intracellular microtubule-dependent transport of viral capsid toward the nucleus. Mediates the viral genome import into the nucleus through binding to host importins. Once within the nucleus, L2 localizes viral genomes to host PML bodies in order to activate early gene expression for establishment of infection. Later on, promotes late gene expression by interacting with the viral E2 protein and by inhibiting its transcriptional activation functions. During virion assembly, encapsidates the genome by direct interaction with the viral DNA.</text>
</comment>
<comment type="similarity">
    <text evidence="15">Belongs to the papillomaviridae L2 protein family.</text>
</comment>
<dbReference type="GO" id="GO:0046718">
    <property type="term" value="P:symbiont entry into host cell"/>
    <property type="evidence" value="ECO:0007669"/>
    <property type="project" value="UniProtKB-KW"/>
</dbReference>
<protein>
    <recommendedName>
        <fullName evidence="15">Minor capsid protein L2</fullName>
    </recommendedName>
</protein>
<keyword evidence="4 15" id="KW-1048">Host nucleus</keyword>
<dbReference type="InterPro" id="IPR000784">
    <property type="entry name" value="Late_L2"/>
</dbReference>
<evidence type="ECO:0000256" key="14">
    <source>
        <dbReference type="ARBA" id="ARBA00023296"/>
    </source>
</evidence>
<dbReference type="GO" id="GO:0043657">
    <property type="term" value="C:host cell"/>
    <property type="evidence" value="ECO:0007669"/>
    <property type="project" value="GOC"/>
</dbReference>
<keyword evidence="2 15" id="KW-0597">Phosphoprotein</keyword>
<keyword evidence="8 15" id="KW-0426">Late protein</keyword>
<dbReference type="GO" id="GO:0005198">
    <property type="term" value="F:structural molecule activity"/>
    <property type="evidence" value="ECO:0007669"/>
    <property type="project" value="UniProtKB-UniRule"/>
</dbReference>
<evidence type="ECO:0000256" key="8">
    <source>
        <dbReference type="ARBA" id="ARBA00022921"/>
    </source>
</evidence>
<evidence type="ECO:0000313" key="17">
    <source>
        <dbReference type="EMBL" id="WZK92925.1"/>
    </source>
</evidence>
<evidence type="ECO:0000256" key="1">
    <source>
        <dbReference type="ARBA" id="ARBA00022524"/>
    </source>
</evidence>
<accession>A0AAU6S5C7</accession>
<evidence type="ECO:0000256" key="12">
    <source>
        <dbReference type="ARBA" id="ARBA00023125"/>
    </source>
</evidence>
<dbReference type="GO" id="GO:0075521">
    <property type="term" value="P:microtubule-dependent intracellular transport of viral material towards nucleus"/>
    <property type="evidence" value="ECO:0007669"/>
    <property type="project" value="UniProtKB-UniRule"/>
</dbReference>
<sequence length="528" mass="57859">MHALKKLVLIFVPMTARRRSKRATVEDLYKSCKQGGDCPPDVVNKVERNTLADKILKWASGVIYLGGLGIGTGSGRGTGGVSVGRGAGSFRPSVPIDTIGPLETPLGPVDSTPILEDPGLVLPTDPSLIELERFPVATEDEGPLLPPPPSVVDEDVYLPPRIPEVDVGGESTPAILEVSPQIPEPNVISRTQYSNPAFEVSLTGTNTAGELSAGDHVFVDSGGGEVIGQRIPLVELTPREDFDVSIQEETSFMTSTPRTRPVRPITYRPRVPPPMSRMQQVEVDNSTFLRSPGRLVAFDFINPAYEDEVSLIFQQELDDLARAAPDPDFQDVVRLGRPRYERGPSGAVRVSRIGQRGTIRTRSGVQIGSHVHYYHELSEIAPNNPLDLPPPGEQSMETSFVQPFSEEGFEIVNLNEVDEIVADEDLVDSFSDVQDVALNLQLSFDLGNFQPQSATVPLPEVRKPAGIYVDIPFPGYVVDADRSHTGDSGGIIPNVVPDVIFDPYSQDFYLHPSLLRRKRRRRQYVVIY</sequence>
<feature type="disulfide bond" evidence="15">
    <location>
        <begin position="32"/>
        <end position="38"/>
    </location>
</feature>
<evidence type="ECO:0000256" key="4">
    <source>
        <dbReference type="ARBA" id="ARBA00022562"/>
    </source>
</evidence>